<organism evidence="5">
    <name type="scientific">Bradyrhizobium septentrionale</name>
    <dbReference type="NCBI Taxonomy" id="1404411"/>
    <lineage>
        <taxon>Bacteria</taxon>
        <taxon>Pseudomonadati</taxon>
        <taxon>Pseudomonadota</taxon>
        <taxon>Alphaproteobacteria</taxon>
        <taxon>Hyphomicrobiales</taxon>
        <taxon>Nitrobacteraceae</taxon>
        <taxon>Bradyrhizobium</taxon>
    </lineage>
</organism>
<dbReference type="EMBL" id="JAAOLE020000001">
    <property type="protein sequence ID" value="NVI48217.1"/>
    <property type="molecule type" value="Genomic_DNA"/>
</dbReference>
<keyword evidence="1" id="KW-0805">Transcription regulation</keyword>
<dbReference type="InterPro" id="IPR012318">
    <property type="entry name" value="HTH_CRP"/>
</dbReference>
<dbReference type="Gene3D" id="1.10.10.10">
    <property type="entry name" value="Winged helix-like DNA-binding domain superfamily/Winged helix DNA-binding domain"/>
    <property type="match status" value="1"/>
</dbReference>
<dbReference type="PROSITE" id="PS51063">
    <property type="entry name" value="HTH_CRP_2"/>
    <property type="match status" value="1"/>
</dbReference>
<dbReference type="Pfam" id="PF13545">
    <property type="entry name" value="HTH_Crp_2"/>
    <property type="match status" value="1"/>
</dbReference>
<dbReference type="InterPro" id="IPR036390">
    <property type="entry name" value="WH_DNA-bd_sf"/>
</dbReference>
<dbReference type="SUPFAM" id="SSF51206">
    <property type="entry name" value="cAMP-binding domain-like"/>
    <property type="match status" value="1"/>
</dbReference>
<gene>
    <name evidence="5" type="ORF">HAP48_035990</name>
</gene>
<protein>
    <submittedName>
        <fullName evidence="5">Crp/Fnr family transcriptional regulator</fullName>
    </submittedName>
</protein>
<accession>A0A973W615</accession>
<feature type="domain" description="HTH crp-type" evidence="4">
    <location>
        <begin position="131"/>
        <end position="205"/>
    </location>
</feature>
<dbReference type="Gene3D" id="2.60.120.10">
    <property type="entry name" value="Jelly Rolls"/>
    <property type="match status" value="1"/>
</dbReference>
<dbReference type="InterPro" id="IPR018490">
    <property type="entry name" value="cNMP-bd_dom_sf"/>
</dbReference>
<reference evidence="5" key="1">
    <citation type="submission" date="2020-06" db="EMBL/GenBank/DDBJ databases">
        <title>Whole Genome Sequence of Bradyrhizobium sp. Strain 1S1.</title>
        <authorList>
            <person name="Bromfield E.S.P."/>
            <person name="Cloutier S."/>
        </authorList>
    </citation>
    <scope>NUCLEOTIDE SEQUENCE [LARGE SCALE GENOMIC DNA]</scope>
    <source>
        <strain evidence="5">1S1</strain>
    </source>
</reference>
<sequence>MLDETEVSRFVKVIGAKGDCLHLRSQQRVPLPPAGRVLILREGMLAIDAMPAKGKLQVLDFLVAGDVVSASSVLPAPGYSLRAITRASLVSLDPPAVDRSIPAQDYWAFLVARSLNQLARASIHQLLIGRLETEQRVASFILSLALRNLRKGMRQVSVDLPMSRTDIANYLVINCDTLSRTMMRLCDSGLIERHSRHVLRVIDLEALRRRSPLASLLSAVFERRDGQESGSASCVEESASVPSMLKITVSVLLW</sequence>
<dbReference type="InterPro" id="IPR036388">
    <property type="entry name" value="WH-like_DNA-bd_sf"/>
</dbReference>
<evidence type="ECO:0000256" key="2">
    <source>
        <dbReference type="ARBA" id="ARBA00023125"/>
    </source>
</evidence>
<name>A0A973W615_9BRAD</name>
<keyword evidence="2" id="KW-0238">DNA-binding</keyword>
<dbReference type="CDD" id="cd00092">
    <property type="entry name" value="HTH_CRP"/>
    <property type="match status" value="1"/>
</dbReference>
<evidence type="ECO:0000313" key="5">
    <source>
        <dbReference type="EMBL" id="NVI48217.1"/>
    </source>
</evidence>
<evidence type="ECO:0000256" key="1">
    <source>
        <dbReference type="ARBA" id="ARBA00023015"/>
    </source>
</evidence>
<proteinExistence type="predicted"/>
<dbReference type="GO" id="GO:0003677">
    <property type="term" value="F:DNA binding"/>
    <property type="evidence" value="ECO:0007669"/>
    <property type="project" value="UniProtKB-KW"/>
</dbReference>
<comment type="caution">
    <text evidence="5">The sequence shown here is derived from an EMBL/GenBank/DDBJ whole genome shotgun (WGS) entry which is preliminary data.</text>
</comment>
<dbReference type="AlphaFoldDB" id="A0A973W615"/>
<dbReference type="SMART" id="SM00419">
    <property type="entry name" value="HTH_CRP"/>
    <property type="match status" value="1"/>
</dbReference>
<dbReference type="InterPro" id="IPR014710">
    <property type="entry name" value="RmlC-like_jellyroll"/>
</dbReference>
<keyword evidence="3" id="KW-0804">Transcription</keyword>
<evidence type="ECO:0000256" key="3">
    <source>
        <dbReference type="ARBA" id="ARBA00023163"/>
    </source>
</evidence>
<dbReference type="SUPFAM" id="SSF46785">
    <property type="entry name" value="Winged helix' DNA-binding domain"/>
    <property type="match status" value="1"/>
</dbReference>
<evidence type="ECO:0000259" key="4">
    <source>
        <dbReference type="PROSITE" id="PS51063"/>
    </source>
</evidence>
<dbReference type="RefSeq" id="WP_051346837.1">
    <property type="nucleotide sequence ID" value="NZ_CP088285.1"/>
</dbReference>
<dbReference type="GO" id="GO:0006355">
    <property type="term" value="P:regulation of DNA-templated transcription"/>
    <property type="evidence" value="ECO:0007669"/>
    <property type="project" value="InterPro"/>
</dbReference>